<feature type="domain" description="Calcineurin-like phosphoesterase" evidence="1">
    <location>
        <begin position="1"/>
        <end position="190"/>
    </location>
</feature>
<dbReference type="InterPro" id="IPR004843">
    <property type="entry name" value="Calcineurin-like_PHP"/>
</dbReference>
<organism evidence="2">
    <name type="scientific">Ignisphaera aggregans</name>
    <dbReference type="NCBI Taxonomy" id="334771"/>
    <lineage>
        <taxon>Archaea</taxon>
        <taxon>Thermoproteota</taxon>
        <taxon>Thermoprotei</taxon>
        <taxon>Desulfurococcales</taxon>
        <taxon>Desulfurococcaceae</taxon>
        <taxon>Ignisphaera</taxon>
    </lineage>
</organism>
<gene>
    <name evidence="2" type="ORF">ENL47_04445</name>
</gene>
<dbReference type="AlphaFoldDB" id="A0A7C5UT44"/>
<dbReference type="PANTHER" id="PTHR37523:SF1">
    <property type="entry name" value="CALCINEURIN-LIKE PHOSPHOESTERASE DOMAIN-CONTAINING PROTEIN"/>
    <property type="match status" value="1"/>
</dbReference>
<dbReference type="GO" id="GO:0016787">
    <property type="term" value="F:hydrolase activity"/>
    <property type="evidence" value="ECO:0007669"/>
    <property type="project" value="InterPro"/>
</dbReference>
<proteinExistence type="predicted"/>
<accession>A0A7C5UT44</accession>
<comment type="caution">
    <text evidence="2">The sequence shown here is derived from an EMBL/GenBank/DDBJ whole genome shotgun (WGS) entry which is preliminary data.</text>
</comment>
<reference evidence="2" key="1">
    <citation type="journal article" date="2020" name="mSystems">
        <title>Genome- and Community-Level Interaction Insights into Carbon Utilization and Element Cycling Functions of Hydrothermarchaeota in Hydrothermal Sediment.</title>
        <authorList>
            <person name="Zhou Z."/>
            <person name="Liu Y."/>
            <person name="Xu W."/>
            <person name="Pan J."/>
            <person name="Luo Z.H."/>
            <person name="Li M."/>
        </authorList>
    </citation>
    <scope>NUCLEOTIDE SEQUENCE [LARGE SCALE GENOMIC DNA]</scope>
    <source>
        <strain evidence="2">SpSt-1</strain>
    </source>
</reference>
<dbReference type="Pfam" id="PF00149">
    <property type="entry name" value="Metallophos"/>
    <property type="match status" value="1"/>
</dbReference>
<evidence type="ECO:0000313" key="2">
    <source>
        <dbReference type="EMBL" id="HHR96063.1"/>
    </source>
</evidence>
<dbReference type="PANTHER" id="PTHR37523">
    <property type="entry name" value="METALLOPHOSPHOESTERASE"/>
    <property type="match status" value="1"/>
</dbReference>
<sequence length="230" mass="26483">MKLLVVSDIHGYVDKFKDVLIKEDDIEMIIFTGDIAPYRKHFETINLLNKLLTIVRDFNINYIIAIPGNVDYIHHYEQLENPIFIYLHKRYKKVKDIVFIGLGGSTITPFHTMLEFSEEEIYKDLQSTYISYIQNEKTLNKNKIVLVTHSPPYNSLCDKIFTGEHVGSKAIRSFIEDVKPLLALCGHVHESRCIDKISTTTVVNPGPLAKGFYGTIYISCERIDIKLNKI</sequence>
<protein>
    <recommendedName>
        <fullName evidence="1">Calcineurin-like phosphoesterase domain-containing protein</fullName>
    </recommendedName>
</protein>
<dbReference type="EMBL" id="DRUB01000081">
    <property type="protein sequence ID" value="HHR96063.1"/>
    <property type="molecule type" value="Genomic_DNA"/>
</dbReference>
<dbReference type="SUPFAM" id="SSF56300">
    <property type="entry name" value="Metallo-dependent phosphatases"/>
    <property type="match status" value="1"/>
</dbReference>
<name>A0A7C5UT44_9CREN</name>
<dbReference type="InterPro" id="IPR029052">
    <property type="entry name" value="Metallo-depent_PP-like"/>
</dbReference>
<evidence type="ECO:0000259" key="1">
    <source>
        <dbReference type="Pfam" id="PF00149"/>
    </source>
</evidence>
<dbReference type="Gene3D" id="3.60.21.10">
    <property type="match status" value="1"/>
</dbReference>